<evidence type="ECO:0000313" key="1">
    <source>
        <dbReference type="EMBL" id="AUB42043.1"/>
    </source>
</evidence>
<keyword evidence="2" id="KW-1185">Reference proteome</keyword>
<name>A0A2K8T378_9NOSO</name>
<proteinExistence type="predicted"/>
<dbReference type="EMBL" id="CP024785">
    <property type="protein sequence ID" value="AUB42043.1"/>
    <property type="molecule type" value="Genomic_DNA"/>
</dbReference>
<accession>A0A2K8T378</accession>
<dbReference type="AlphaFoldDB" id="A0A2K8T378"/>
<dbReference type="KEGG" id="nfl:COO91_08142"/>
<evidence type="ECO:0000313" key="2">
    <source>
        <dbReference type="Proteomes" id="UP000232003"/>
    </source>
</evidence>
<sequence>MFAKNLREQFFLSKVQFKDLLPRLQLNWQQRLRRPLPDSVKLARFY</sequence>
<organism evidence="1 2">
    <name type="scientific">Nostoc flagelliforme CCNUN1</name>
    <dbReference type="NCBI Taxonomy" id="2038116"/>
    <lineage>
        <taxon>Bacteria</taxon>
        <taxon>Bacillati</taxon>
        <taxon>Cyanobacteriota</taxon>
        <taxon>Cyanophyceae</taxon>
        <taxon>Nostocales</taxon>
        <taxon>Nostocaceae</taxon>
        <taxon>Nostoc</taxon>
    </lineage>
</organism>
<reference evidence="1 2" key="1">
    <citation type="submission" date="2017-11" db="EMBL/GenBank/DDBJ databases">
        <title>Complete genome of a free-living desiccation-tolerant cyanobacterium and its photosynthetic adaptation to extreme terrestrial habitat.</title>
        <authorList>
            <person name="Shang J."/>
        </authorList>
    </citation>
    <scope>NUCLEOTIDE SEQUENCE [LARGE SCALE GENOMIC DNA]</scope>
    <source>
        <strain evidence="1 2">CCNUN1</strain>
    </source>
</reference>
<gene>
    <name evidence="1" type="ORF">COO91_08142</name>
</gene>
<dbReference type="Proteomes" id="UP000232003">
    <property type="component" value="Chromosome"/>
</dbReference>
<protein>
    <submittedName>
        <fullName evidence="1">Transposase, IS4</fullName>
    </submittedName>
</protein>